<dbReference type="Pfam" id="PF14107">
    <property type="entry name" value="DUF4280"/>
    <property type="match status" value="1"/>
</dbReference>
<evidence type="ECO:0008006" key="3">
    <source>
        <dbReference type="Google" id="ProtNLM"/>
    </source>
</evidence>
<protein>
    <recommendedName>
        <fullName evidence="3">DUF4280 domain-containing protein</fullName>
    </recommendedName>
</protein>
<gene>
    <name evidence="1" type="ORF">Pan216_32810</name>
</gene>
<dbReference type="KEGG" id="knv:Pan216_32810"/>
<dbReference type="RefSeq" id="WP_419192581.1">
    <property type="nucleotide sequence ID" value="NZ_CP036279.1"/>
</dbReference>
<dbReference type="Proteomes" id="UP000317093">
    <property type="component" value="Chromosome"/>
</dbReference>
<sequence>MPGLTVCDGATCMCALGDAPGILSVTSQEVVTINGTPVATIMDFDPIANITPFGTCATLTAAALGVPTPCVPATSSPWMPGSIVQTVNDLPVLTIPATLECDIGGMIMIVEPVNTIEVSD</sequence>
<dbReference type="InterPro" id="IPR025460">
    <property type="entry name" value="DUF4280"/>
</dbReference>
<accession>A0A518B605</accession>
<dbReference type="AlphaFoldDB" id="A0A518B605"/>
<reference evidence="1 2" key="1">
    <citation type="submission" date="2019-02" db="EMBL/GenBank/DDBJ databases">
        <title>Deep-cultivation of Planctomycetes and their phenomic and genomic characterization uncovers novel biology.</title>
        <authorList>
            <person name="Wiegand S."/>
            <person name="Jogler M."/>
            <person name="Boedeker C."/>
            <person name="Pinto D."/>
            <person name="Vollmers J."/>
            <person name="Rivas-Marin E."/>
            <person name="Kohn T."/>
            <person name="Peeters S.H."/>
            <person name="Heuer A."/>
            <person name="Rast P."/>
            <person name="Oberbeckmann S."/>
            <person name="Bunk B."/>
            <person name="Jeske O."/>
            <person name="Meyerdierks A."/>
            <person name="Storesund J.E."/>
            <person name="Kallscheuer N."/>
            <person name="Luecker S."/>
            <person name="Lage O.M."/>
            <person name="Pohl T."/>
            <person name="Merkel B.J."/>
            <person name="Hornburger P."/>
            <person name="Mueller R.-W."/>
            <person name="Bruemmer F."/>
            <person name="Labrenz M."/>
            <person name="Spormann A.M."/>
            <person name="Op den Camp H."/>
            <person name="Overmann J."/>
            <person name="Amann R."/>
            <person name="Jetten M.S.M."/>
            <person name="Mascher T."/>
            <person name="Medema M.H."/>
            <person name="Devos D.P."/>
            <person name="Kaster A.-K."/>
            <person name="Ovreas L."/>
            <person name="Rohde M."/>
            <person name="Galperin M.Y."/>
            <person name="Jogler C."/>
        </authorList>
    </citation>
    <scope>NUCLEOTIDE SEQUENCE [LARGE SCALE GENOMIC DNA]</scope>
    <source>
        <strain evidence="1 2">Pan216</strain>
    </source>
</reference>
<evidence type="ECO:0000313" key="1">
    <source>
        <dbReference type="EMBL" id="QDU62414.1"/>
    </source>
</evidence>
<evidence type="ECO:0000313" key="2">
    <source>
        <dbReference type="Proteomes" id="UP000317093"/>
    </source>
</evidence>
<keyword evidence="2" id="KW-1185">Reference proteome</keyword>
<proteinExistence type="predicted"/>
<organism evidence="1 2">
    <name type="scientific">Kolteria novifilia</name>
    <dbReference type="NCBI Taxonomy" id="2527975"/>
    <lineage>
        <taxon>Bacteria</taxon>
        <taxon>Pseudomonadati</taxon>
        <taxon>Planctomycetota</taxon>
        <taxon>Planctomycetia</taxon>
        <taxon>Kolteriales</taxon>
        <taxon>Kolteriaceae</taxon>
        <taxon>Kolteria</taxon>
    </lineage>
</organism>
<name>A0A518B605_9BACT</name>
<dbReference type="EMBL" id="CP036279">
    <property type="protein sequence ID" value="QDU62414.1"/>
    <property type="molecule type" value="Genomic_DNA"/>
</dbReference>